<evidence type="ECO:0000313" key="2">
    <source>
        <dbReference type="Proteomes" id="UP001163823"/>
    </source>
</evidence>
<accession>A0AAD7VNF3</accession>
<comment type="caution">
    <text evidence="1">The sequence shown here is derived from an EMBL/GenBank/DDBJ whole genome shotgun (WGS) entry which is preliminary data.</text>
</comment>
<reference evidence="1 2" key="1">
    <citation type="journal article" date="2023" name="Science">
        <title>Elucidation of the pathway for biosynthesis of saponin adjuvants from the soapbark tree.</title>
        <authorList>
            <person name="Reed J."/>
            <person name="Orme A."/>
            <person name="El-Demerdash A."/>
            <person name="Owen C."/>
            <person name="Martin L.B.B."/>
            <person name="Misra R.C."/>
            <person name="Kikuchi S."/>
            <person name="Rejzek M."/>
            <person name="Martin A.C."/>
            <person name="Harkess A."/>
            <person name="Leebens-Mack J."/>
            <person name="Louveau T."/>
            <person name="Stephenson M.J."/>
            <person name="Osbourn A."/>
        </authorList>
    </citation>
    <scope>NUCLEOTIDE SEQUENCE [LARGE SCALE GENOMIC DNA]</scope>
    <source>
        <strain evidence="1">S10</strain>
    </source>
</reference>
<proteinExistence type="predicted"/>
<keyword evidence="2" id="KW-1185">Reference proteome</keyword>
<evidence type="ECO:0000313" key="1">
    <source>
        <dbReference type="EMBL" id="KAJ7982521.1"/>
    </source>
</evidence>
<dbReference type="EMBL" id="JARAOO010000001">
    <property type="protein sequence ID" value="KAJ7982521.1"/>
    <property type="molecule type" value="Genomic_DNA"/>
</dbReference>
<protein>
    <submittedName>
        <fullName evidence="1">Uncharacterized protein</fullName>
    </submittedName>
</protein>
<dbReference type="Proteomes" id="UP001163823">
    <property type="component" value="Chromosome 1"/>
</dbReference>
<name>A0AAD7VNF3_QUISA</name>
<organism evidence="1 2">
    <name type="scientific">Quillaja saponaria</name>
    <name type="common">Soap bark tree</name>
    <dbReference type="NCBI Taxonomy" id="32244"/>
    <lineage>
        <taxon>Eukaryota</taxon>
        <taxon>Viridiplantae</taxon>
        <taxon>Streptophyta</taxon>
        <taxon>Embryophyta</taxon>
        <taxon>Tracheophyta</taxon>
        <taxon>Spermatophyta</taxon>
        <taxon>Magnoliopsida</taxon>
        <taxon>eudicotyledons</taxon>
        <taxon>Gunneridae</taxon>
        <taxon>Pentapetalae</taxon>
        <taxon>rosids</taxon>
        <taxon>fabids</taxon>
        <taxon>Fabales</taxon>
        <taxon>Quillajaceae</taxon>
        <taxon>Quillaja</taxon>
    </lineage>
</organism>
<sequence length="68" mass="8015">MKERQRRQKMGKKKKTNKLITCKTQKSRLAECLAASIKLLRPKLDLPITTMARYSHESTILKQRMKDL</sequence>
<dbReference type="KEGG" id="qsa:O6P43_001636"/>
<dbReference type="AlphaFoldDB" id="A0AAD7VNF3"/>
<gene>
    <name evidence="1" type="ORF">O6P43_001636</name>
</gene>